<protein>
    <submittedName>
        <fullName evidence="1">Glutamate and aspartate transporter subunit</fullName>
    </submittedName>
</protein>
<accession>A0A2X3E7P5</accession>
<proteinExistence type="predicted"/>
<reference evidence="1 2" key="1">
    <citation type="submission" date="2018-06" db="EMBL/GenBank/DDBJ databases">
        <authorList>
            <consortium name="Pathogen Informatics"/>
            <person name="Doyle S."/>
        </authorList>
    </citation>
    <scope>NUCLEOTIDE SEQUENCE [LARGE SCALE GENOMIC DNA]</scope>
    <source>
        <strain evidence="1 2">NCTC9128</strain>
    </source>
</reference>
<organism evidence="1 2">
    <name type="scientific">Klebsiella pneumoniae</name>
    <dbReference type="NCBI Taxonomy" id="573"/>
    <lineage>
        <taxon>Bacteria</taxon>
        <taxon>Pseudomonadati</taxon>
        <taxon>Pseudomonadota</taxon>
        <taxon>Gammaproteobacteria</taxon>
        <taxon>Enterobacterales</taxon>
        <taxon>Enterobacteriaceae</taxon>
        <taxon>Klebsiella/Raoultella group</taxon>
        <taxon>Klebsiella</taxon>
        <taxon>Klebsiella pneumoniae complex</taxon>
    </lineage>
</organism>
<sequence>MAPLISSAAQPPNNLERQKQAAFSDTIFVVGTRLLVKKGGPIKDFPDLKDKAVVVTSGPPQRSCCIS</sequence>
<dbReference type="SUPFAM" id="SSF53850">
    <property type="entry name" value="Periplasmic binding protein-like II"/>
    <property type="match status" value="1"/>
</dbReference>
<evidence type="ECO:0000313" key="2">
    <source>
        <dbReference type="Proteomes" id="UP000251088"/>
    </source>
</evidence>
<dbReference type="EMBL" id="UAWN01000013">
    <property type="protein sequence ID" value="SQC38428.1"/>
    <property type="molecule type" value="Genomic_DNA"/>
</dbReference>
<evidence type="ECO:0000313" key="1">
    <source>
        <dbReference type="EMBL" id="SQC38428.1"/>
    </source>
</evidence>
<dbReference type="Proteomes" id="UP000251088">
    <property type="component" value="Unassembled WGS sequence"/>
</dbReference>
<dbReference type="Gene3D" id="3.40.190.10">
    <property type="entry name" value="Periplasmic binding protein-like II"/>
    <property type="match status" value="2"/>
</dbReference>
<name>A0A2X3E7P5_KLEPN</name>
<gene>
    <name evidence="1" type="primary">gltI_2</name>
    <name evidence="1" type="ORF">NCTC9128_04553</name>
</gene>
<dbReference type="AlphaFoldDB" id="A0A2X3E7P5"/>